<keyword evidence="1" id="KW-1133">Transmembrane helix</keyword>
<comment type="caution">
    <text evidence="2">The sequence shown here is derived from an EMBL/GenBank/DDBJ whole genome shotgun (WGS) entry which is preliminary data.</text>
</comment>
<reference evidence="2 3" key="1">
    <citation type="submission" date="2020-06" db="EMBL/GenBank/DDBJ databases">
        <title>Transcriptomic and genomic resources for Thalictrum thalictroides and T. hernandezii: Facilitating candidate gene discovery in an emerging model plant lineage.</title>
        <authorList>
            <person name="Arias T."/>
            <person name="Riano-Pachon D.M."/>
            <person name="Di Stilio V.S."/>
        </authorList>
    </citation>
    <scope>NUCLEOTIDE SEQUENCE [LARGE SCALE GENOMIC DNA]</scope>
    <source>
        <strain evidence="3">cv. WT478/WT964</strain>
        <tissue evidence="2">Leaves</tissue>
    </source>
</reference>
<dbReference type="PANTHER" id="PTHR35708:SF3">
    <property type="entry name" value="GB|AAD25831.1"/>
    <property type="match status" value="1"/>
</dbReference>
<keyword evidence="3" id="KW-1185">Reference proteome</keyword>
<feature type="transmembrane region" description="Helical" evidence="1">
    <location>
        <begin position="7"/>
        <end position="25"/>
    </location>
</feature>
<gene>
    <name evidence="2" type="ORF">FRX31_032159</name>
</gene>
<keyword evidence="1" id="KW-0472">Membrane</keyword>
<protein>
    <recommendedName>
        <fullName evidence="4">Transmembrane protein</fullName>
    </recommendedName>
</protein>
<evidence type="ECO:0000256" key="1">
    <source>
        <dbReference type="SAM" id="Phobius"/>
    </source>
</evidence>
<name>A0A7J6V1M2_THATH</name>
<evidence type="ECO:0000313" key="3">
    <source>
        <dbReference type="Proteomes" id="UP000554482"/>
    </source>
</evidence>
<dbReference type="OrthoDB" id="784738at2759"/>
<evidence type="ECO:0000313" key="2">
    <source>
        <dbReference type="EMBL" id="KAF5178252.1"/>
    </source>
</evidence>
<proteinExistence type="predicted"/>
<sequence>MCSSLCLCRHYLLSFTFVALFLIYAGSFSSLFSSILFSSIVSVISTLLFITFTKRKPALRNEVMKCETISSSLKAPEVEEEVSEELQQENEDILIIPEKECQEVDQESIVHDDCLVKTVDFLSECESVDLSSTSDDSDVDCPYQNNMDRLRLRNCSDDSIDSISDDEDSLIEIALPEGHFISPKHDPKLKSHQLNLPEFFQESFFRQEGLMELLTEMNEEDNMIEIDISMGSIKCSRIEITA</sequence>
<accession>A0A7J6V1M2</accession>
<dbReference type="EMBL" id="JABWDY010040290">
    <property type="protein sequence ID" value="KAF5178252.1"/>
    <property type="molecule type" value="Genomic_DNA"/>
</dbReference>
<keyword evidence="1" id="KW-0812">Transmembrane</keyword>
<dbReference type="AlphaFoldDB" id="A0A7J6V1M2"/>
<dbReference type="Proteomes" id="UP000554482">
    <property type="component" value="Unassembled WGS sequence"/>
</dbReference>
<organism evidence="2 3">
    <name type="scientific">Thalictrum thalictroides</name>
    <name type="common">Rue-anemone</name>
    <name type="synonym">Anemone thalictroides</name>
    <dbReference type="NCBI Taxonomy" id="46969"/>
    <lineage>
        <taxon>Eukaryota</taxon>
        <taxon>Viridiplantae</taxon>
        <taxon>Streptophyta</taxon>
        <taxon>Embryophyta</taxon>
        <taxon>Tracheophyta</taxon>
        <taxon>Spermatophyta</taxon>
        <taxon>Magnoliopsida</taxon>
        <taxon>Ranunculales</taxon>
        <taxon>Ranunculaceae</taxon>
        <taxon>Thalictroideae</taxon>
        <taxon>Thalictrum</taxon>
    </lineage>
</organism>
<dbReference type="PANTHER" id="PTHR35708">
    <property type="entry name" value="GB|AAD25831.1"/>
    <property type="match status" value="1"/>
</dbReference>
<evidence type="ECO:0008006" key="4">
    <source>
        <dbReference type="Google" id="ProtNLM"/>
    </source>
</evidence>
<feature type="transmembrane region" description="Helical" evidence="1">
    <location>
        <begin position="31"/>
        <end position="52"/>
    </location>
</feature>